<feature type="domain" description="VOC" evidence="2">
    <location>
        <begin position="17"/>
        <end position="163"/>
    </location>
</feature>
<name>A0A1Q9AFY4_9HYPH</name>
<sequence>MTCTAKDTAMQLPGLVGLDHVGLTVPDLDEAVAFFAGVLGCPRVLTFGPIADDEGSFMADALGVHPRARIERVAMIRTGRGSNIELFQYSAPDQQRPALKNSDIGAFHLGLYVRDITAAKAYLDAQGVATRLGPIPITEGPIAGQTILYFQAPWGLNLEVISYPEGMAYARDAEILLWDPRKAEG</sequence>
<dbReference type="EMBL" id="MKIO01000038">
    <property type="protein sequence ID" value="OLP53837.1"/>
    <property type="molecule type" value="Genomic_DNA"/>
</dbReference>
<accession>A0A1Q9AFY4</accession>
<dbReference type="Proteomes" id="UP000186143">
    <property type="component" value="Unassembled WGS sequence"/>
</dbReference>
<keyword evidence="1" id="KW-0479">Metal-binding</keyword>
<dbReference type="GO" id="GO:0046872">
    <property type="term" value="F:metal ion binding"/>
    <property type="evidence" value="ECO:0007669"/>
    <property type="project" value="UniProtKB-KW"/>
</dbReference>
<protein>
    <submittedName>
        <fullName evidence="3">Glyoxalase</fullName>
    </submittedName>
</protein>
<dbReference type="Pfam" id="PF13669">
    <property type="entry name" value="Glyoxalase_4"/>
    <property type="match status" value="1"/>
</dbReference>
<dbReference type="PROSITE" id="PS51819">
    <property type="entry name" value="VOC"/>
    <property type="match status" value="1"/>
</dbReference>
<dbReference type="RefSeq" id="WP_075636081.1">
    <property type="nucleotide sequence ID" value="NZ_MKIO01000038.1"/>
</dbReference>
<dbReference type="PANTHER" id="PTHR43048:SF6">
    <property type="entry name" value="BLR8189 PROTEIN"/>
    <property type="match status" value="1"/>
</dbReference>
<evidence type="ECO:0000313" key="4">
    <source>
        <dbReference type="Proteomes" id="UP000186143"/>
    </source>
</evidence>
<evidence type="ECO:0000313" key="3">
    <source>
        <dbReference type="EMBL" id="OLP53837.1"/>
    </source>
</evidence>
<dbReference type="InterPro" id="IPR051785">
    <property type="entry name" value="MMCE/EMCE_epimerase"/>
</dbReference>
<gene>
    <name evidence="3" type="ORF">BJF92_04405</name>
</gene>
<dbReference type="SUPFAM" id="SSF54593">
    <property type="entry name" value="Glyoxalase/Bleomycin resistance protein/Dihydroxybiphenyl dioxygenase"/>
    <property type="match status" value="1"/>
</dbReference>
<dbReference type="GO" id="GO:0046491">
    <property type="term" value="P:L-methylmalonyl-CoA metabolic process"/>
    <property type="evidence" value="ECO:0007669"/>
    <property type="project" value="TreeGrafter"/>
</dbReference>
<dbReference type="AlphaFoldDB" id="A0A1Q9AFY4"/>
<dbReference type="GO" id="GO:0004493">
    <property type="term" value="F:methylmalonyl-CoA epimerase activity"/>
    <property type="evidence" value="ECO:0007669"/>
    <property type="project" value="TreeGrafter"/>
</dbReference>
<proteinExistence type="predicted"/>
<evidence type="ECO:0000259" key="2">
    <source>
        <dbReference type="PROSITE" id="PS51819"/>
    </source>
</evidence>
<dbReference type="PANTHER" id="PTHR43048">
    <property type="entry name" value="METHYLMALONYL-COA EPIMERASE"/>
    <property type="match status" value="1"/>
</dbReference>
<reference evidence="3 4" key="1">
    <citation type="submission" date="2016-09" db="EMBL/GenBank/DDBJ databases">
        <title>Rhizobium sp. nov., a novel species isolated from the rice rhizosphere.</title>
        <authorList>
            <person name="Zhao J."/>
            <person name="Zhang X."/>
        </authorList>
    </citation>
    <scope>NUCLEOTIDE SEQUENCE [LARGE SCALE GENOMIC DNA]</scope>
    <source>
        <strain evidence="3 4">MH17</strain>
    </source>
</reference>
<dbReference type="Gene3D" id="3.10.180.10">
    <property type="entry name" value="2,3-Dihydroxybiphenyl 1,2-Dioxygenase, domain 1"/>
    <property type="match status" value="1"/>
</dbReference>
<dbReference type="InterPro" id="IPR037523">
    <property type="entry name" value="VOC_core"/>
</dbReference>
<comment type="caution">
    <text evidence="3">The sequence shown here is derived from an EMBL/GenBank/DDBJ whole genome shotgun (WGS) entry which is preliminary data.</text>
</comment>
<organism evidence="3 4">
    <name type="scientific">Xaviernesmea rhizosphaerae</name>
    <dbReference type="NCBI Taxonomy" id="1672749"/>
    <lineage>
        <taxon>Bacteria</taxon>
        <taxon>Pseudomonadati</taxon>
        <taxon>Pseudomonadota</taxon>
        <taxon>Alphaproteobacteria</taxon>
        <taxon>Hyphomicrobiales</taxon>
        <taxon>Rhizobiaceae</taxon>
        <taxon>Rhizobium/Agrobacterium group</taxon>
        <taxon>Xaviernesmea</taxon>
    </lineage>
</organism>
<evidence type="ECO:0000256" key="1">
    <source>
        <dbReference type="ARBA" id="ARBA00022723"/>
    </source>
</evidence>
<dbReference type="InterPro" id="IPR029068">
    <property type="entry name" value="Glyas_Bleomycin-R_OHBP_Dase"/>
</dbReference>
<dbReference type="OrthoDB" id="2613830at2"/>
<dbReference type="STRING" id="1672749.BJF92_04405"/>